<feature type="domain" description="Galactosyltransferase N-terminal" evidence="20">
    <location>
        <begin position="83"/>
        <end position="166"/>
    </location>
</feature>
<evidence type="ECO:0000256" key="16">
    <source>
        <dbReference type="ARBA" id="ARBA00057557"/>
    </source>
</evidence>
<keyword evidence="7 17" id="KW-0812">Transmembrane</keyword>
<comment type="subcellular location">
    <subcellularLocation>
        <location evidence="2">Golgi apparatus membrane</location>
        <topology evidence="2">Single-pass type II membrane protein</topology>
    </subcellularLocation>
</comment>
<evidence type="ECO:0000256" key="15">
    <source>
        <dbReference type="ARBA" id="ARBA00051458"/>
    </source>
</evidence>
<keyword evidence="10 17" id="KW-1133">Transmembrane helix</keyword>
<protein>
    <recommendedName>
        <fullName evidence="17">Beta-1,4-galactosyltransferase</fullName>
        <ecNumber evidence="17">2.4.1.-</ecNumber>
    </recommendedName>
</protein>
<comment type="function">
    <text evidence="17">Catalyses the transfer of galactose onto proteins or lipids.</text>
</comment>
<evidence type="ECO:0000256" key="18">
    <source>
        <dbReference type="SAM" id="MobiDB-lite"/>
    </source>
</evidence>
<comment type="catalytic activity">
    <reaction evidence="15">
        <text>3-O-(beta-D-xylosyl)-L-seryl-[protein] + UDP-alpha-D-galactose = 3-O-(beta-D-galactosyl-(1-&gt;4)-beta-D-xylosyl)-L-seryl-[protein] + UDP + H(+)</text>
        <dbReference type="Rhea" id="RHEA:15297"/>
        <dbReference type="Rhea" id="RHEA-COMP:12567"/>
        <dbReference type="Rhea" id="RHEA-COMP:12570"/>
        <dbReference type="ChEBI" id="CHEBI:15378"/>
        <dbReference type="ChEBI" id="CHEBI:58223"/>
        <dbReference type="ChEBI" id="CHEBI:66914"/>
        <dbReference type="ChEBI" id="CHEBI:132085"/>
        <dbReference type="ChEBI" id="CHEBI:132088"/>
        <dbReference type="EC" id="2.4.1.133"/>
    </reaction>
</comment>
<comment type="function">
    <text evidence="16">Required for the biosynthesis of the tetrasaccharide linkage region of proteoglycans, especially for small proteoglycans in skin fibroblasts.</text>
</comment>
<keyword evidence="13 17" id="KW-0325">Glycoprotein</keyword>
<keyword evidence="14" id="KW-0464">Manganese</keyword>
<evidence type="ECO:0000259" key="19">
    <source>
        <dbReference type="Pfam" id="PF02709"/>
    </source>
</evidence>
<keyword evidence="11" id="KW-0333">Golgi apparatus</keyword>
<comment type="cofactor">
    <cofactor evidence="1">
        <name>Mn(2+)</name>
        <dbReference type="ChEBI" id="CHEBI:29035"/>
    </cofactor>
</comment>
<dbReference type="Gene3D" id="3.90.550.10">
    <property type="entry name" value="Spore Coat Polysaccharide Biosynthesis Protein SpsA, Chain A"/>
    <property type="match status" value="1"/>
</dbReference>
<dbReference type="GO" id="GO:0046872">
    <property type="term" value="F:metal ion binding"/>
    <property type="evidence" value="ECO:0007669"/>
    <property type="project" value="UniProtKB-KW"/>
</dbReference>
<evidence type="ECO:0000256" key="12">
    <source>
        <dbReference type="ARBA" id="ARBA00023136"/>
    </source>
</evidence>
<evidence type="ECO:0000256" key="5">
    <source>
        <dbReference type="ARBA" id="ARBA00022676"/>
    </source>
</evidence>
<dbReference type="SUPFAM" id="SSF53448">
    <property type="entry name" value="Nucleotide-diphospho-sugar transferases"/>
    <property type="match status" value="1"/>
</dbReference>
<dbReference type="CDD" id="cd00899">
    <property type="entry name" value="b4GalT"/>
    <property type="match status" value="1"/>
</dbReference>
<evidence type="ECO:0000256" key="2">
    <source>
        <dbReference type="ARBA" id="ARBA00004323"/>
    </source>
</evidence>
<dbReference type="InterPro" id="IPR029044">
    <property type="entry name" value="Nucleotide-diphossugar_trans"/>
</dbReference>
<dbReference type="AlphaFoldDB" id="A0A8J9ZN75"/>
<feature type="transmembrane region" description="Helical" evidence="17">
    <location>
        <begin position="12"/>
        <end position="29"/>
    </location>
</feature>
<keyword evidence="22" id="KW-1185">Reference proteome</keyword>
<feature type="domain" description="Galactosyltransferase C-terminal" evidence="19">
    <location>
        <begin position="175"/>
        <end position="251"/>
    </location>
</feature>
<keyword evidence="12 17" id="KW-0472">Membrane</keyword>
<evidence type="ECO:0000256" key="1">
    <source>
        <dbReference type="ARBA" id="ARBA00001936"/>
    </source>
</evidence>
<dbReference type="GO" id="GO:0000139">
    <property type="term" value="C:Golgi membrane"/>
    <property type="evidence" value="ECO:0007669"/>
    <property type="project" value="UniProtKB-SubCell"/>
</dbReference>
<evidence type="ECO:0000256" key="13">
    <source>
        <dbReference type="ARBA" id="ARBA00023180"/>
    </source>
</evidence>
<evidence type="ECO:0000256" key="14">
    <source>
        <dbReference type="ARBA" id="ARBA00023211"/>
    </source>
</evidence>
<evidence type="ECO:0000256" key="11">
    <source>
        <dbReference type="ARBA" id="ARBA00023034"/>
    </source>
</evidence>
<dbReference type="GO" id="GO:0046525">
    <property type="term" value="F:xylosylprotein 4-beta-galactosyltransferase activity"/>
    <property type="evidence" value="ECO:0007669"/>
    <property type="project" value="UniProtKB-EC"/>
</dbReference>
<proteinExistence type="inferred from homology"/>
<reference evidence="21" key="1">
    <citation type="submission" date="2022-01" db="EMBL/GenBank/DDBJ databases">
        <authorList>
            <person name="Braso-Vives M."/>
        </authorList>
    </citation>
    <scope>NUCLEOTIDE SEQUENCE</scope>
</reference>
<evidence type="ECO:0000256" key="3">
    <source>
        <dbReference type="ARBA" id="ARBA00004922"/>
    </source>
</evidence>
<dbReference type="InterPro" id="IPR027791">
    <property type="entry name" value="Galactosyl_T_C"/>
</dbReference>
<dbReference type="EMBL" id="OV696688">
    <property type="protein sequence ID" value="CAH1257801.1"/>
    <property type="molecule type" value="Genomic_DNA"/>
</dbReference>
<evidence type="ECO:0000256" key="4">
    <source>
        <dbReference type="ARBA" id="ARBA00005735"/>
    </source>
</evidence>
<sequence length="322" mass="37911">MVMRRRISYLKLLIICLTMTTIMGMWLHYSASNCHCPHSVNNNKNNNNNAVAPRDTHVQKPPQVPREEKDEEVIDDGDNKKWGPHKLAVVVPFRDRFEELLVFVPHIHKFLNEQKVRHKIYVVNQIDLHRFNRAALINIGFIMGRDEGCDYMAMHDVDLLPMNPDLKYGYPEDGPFHVSSPELHPLYHYKKFVGGILLMKREHFEQVNGLSNMFWGWGREDDELYKRMEEVGLQIFRPEGIETDHTNTFRHIHDRQRRKRDTLRVGSQKELQFRRDRITGVDTVQYSIVSTHKMKVEGAVATIYNVKLDCNTELTPWCNHQK</sequence>
<dbReference type="PRINTS" id="PR02050">
    <property type="entry name" value="B14GALTRFASE"/>
</dbReference>
<dbReference type="FunFam" id="3.90.550.10:FF:000062">
    <property type="entry name" value="beta-1,4-galactosyltransferase 7 isoform X1"/>
    <property type="match status" value="1"/>
</dbReference>
<dbReference type="GO" id="GO:0005975">
    <property type="term" value="P:carbohydrate metabolic process"/>
    <property type="evidence" value="ECO:0007669"/>
    <property type="project" value="InterPro"/>
</dbReference>
<dbReference type="OrthoDB" id="6020664at2759"/>
<dbReference type="InterPro" id="IPR003859">
    <property type="entry name" value="Galactosyl_T"/>
</dbReference>
<feature type="region of interest" description="Disordered" evidence="18">
    <location>
        <begin position="45"/>
        <end position="79"/>
    </location>
</feature>
<keyword evidence="8" id="KW-0479">Metal-binding</keyword>
<evidence type="ECO:0000256" key="7">
    <source>
        <dbReference type="ARBA" id="ARBA00022692"/>
    </source>
</evidence>
<dbReference type="Pfam" id="PF13733">
    <property type="entry name" value="Glyco_transf_7N"/>
    <property type="match status" value="1"/>
</dbReference>
<dbReference type="PANTHER" id="PTHR19300:SF30">
    <property type="entry name" value="BETA-1,4-GALACTOSYLTRANSFERASE 7"/>
    <property type="match status" value="1"/>
</dbReference>
<accession>A0A8J9ZN75</accession>
<evidence type="ECO:0000313" key="21">
    <source>
        <dbReference type="EMBL" id="CAH1257801.1"/>
    </source>
</evidence>
<evidence type="ECO:0000256" key="9">
    <source>
        <dbReference type="ARBA" id="ARBA00022968"/>
    </source>
</evidence>
<name>A0A8J9ZN75_BRALA</name>
<dbReference type="GO" id="GO:0030166">
    <property type="term" value="P:proteoglycan biosynthetic process"/>
    <property type="evidence" value="ECO:0007669"/>
    <property type="project" value="TreeGrafter"/>
</dbReference>
<evidence type="ECO:0000256" key="8">
    <source>
        <dbReference type="ARBA" id="ARBA00022723"/>
    </source>
</evidence>
<dbReference type="Proteomes" id="UP000838412">
    <property type="component" value="Chromosome 3"/>
</dbReference>
<evidence type="ECO:0000259" key="20">
    <source>
        <dbReference type="Pfam" id="PF13733"/>
    </source>
</evidence>
<dbReference type="PANTHER" id="PTHR19300">
    <property type="entry name" value="BETA-1,4-GALACTOSYLTRANSFERASE"/>
    <property type="match status" value="1"/>
</dbReference>
<comment type="similarity">
    <text evidence="4 17">Belongs to the glycosyltransferase 7 family.</text>
</comment>
<evidence type="ECO:0000313" key="22">
    <source>
        <dbReference type="Proteomes" id="UP000838412"/>
    </source>
</evidence>
<gene>
    <name evidence="21" type="primary">B4GALT7</name>
    <name evidence="21" type="ORF">BLAG_LOCUS15584</name>
</gene>
<organism evidence="21 22">
    <name type="scientific">Branchiostoma lanceolatum</name>
    <name type="common">Common lancelet</name>
    <name type="synonym">Amphioxus lanceolatum</name>
    <dbReference type="NCBI Taxonomy" id="7740"/>
    <lineage>
        <taxon>Eukaryota</taxon>
        <taxon>Metazoa</taxon>
        <taxon>Chordata</taxon>
        <taxon>Cephalochordata</taxon>
        <taxon>Leptocardii</taxon>
        <taxon>Amphioxiformes</taxon>
        <taxon>Branchiostomatidae</taxon>
        <taxon>Branchiostoma</taxon>
    </lineage>
</organism>
<keyword evidence="5 17" id="KW-0328">Glycosyltransferase</keyword>
<evidence type="ECO:0000256" key="6">
    <source>
        <dbReference type="ARBA" id="ARBA00022679"/>
    </source>
</evidence>
<keyword evidence="9 17" id="KW-0735">Signal-anchor</keyword>
<evidence type="ECO:0000256" key="17">
    <source>
        <dbReference type="RuleBase" id="RU368121"/>
    </source>
</evidence>
<dbReference type="Pfam" id="PF02709">
    <property type="entry name" value="Glyco_transf_7C"/>
    <property type="match status" value="1"/>
</dbReference>
<dbReference type="UniPathway" id="UPA00378"/>
<comment type="pathway">
    <text evidence="3 17">Protein modification; protein glycosylation.</text>
</comment>
<dbReference type="EC" id="2.4.1.-" evidence="17"/>
<dbReference type="InterPro" id="IPR027995">
    <property type="entry name" value="Galactosyl_T_N"/>
</dbReference>
<keyword evidence="6 17" id="KW-0808">Transferase</keyword>
<evidence type="ECO:0000256" key="10">
    <source>
        <dbReference type="ARBA" id="ARBA00022989"/>
    </source>
</evidence>